<protein>
    <submittedName>
        <fullName evidence="1">Phage portal protein, SPP1 Gp6-like</fullName>
    </submittedName>
</protein>
<evidence type="ECO:0000313" key="1">
    <source>
        <dbReference type="EMBL" id="VDR40029.1"/>
    </source>
</evidence>
<reference evidence="1 2" key="1">
    <citation type="submission" date="2018-12" db="EMBL/GenBank/DDBJ databases">
        <authorList>
            <consortium name="Pathogen Informatics"/>
        </authorList>
    </citation>
    <scope>NUCLEOTIDE SEQUENCE [LARGE SCALE GENOMIC DNA]</scope>
    <source>
        <strain evidence="1 2">NCTC10741</strain>
    </source>
</reference>
<dbReference type="AlphaFoldDB" id="A0A3P8K3V2"/>
<accession>A0A3P8K3V2</accession>
<dbReference type="Proteomes" id="UP000271626">
    <property type="component" value="Chromosome"/>
</dbReference>
<name>A0A3P8K3V2_TSUPA</name>
<dbReference type="RefSeq" id="WP_126197063.1">
    <property type="nucleotide sequence ID" value="NZ_CP085954.1"/>
</dbReference>
<dbReference type="OrthoDB" id="1780383at2"/>
<dbReference type="EMBL" id="LR131273">
    <property type="protein sequence ID" value="VDR40029.1"/>
    <property type="molecule type" value="Genomic_DNA"/>
</dbReference>
<evidence type="ECO:0000313" key="2">
    <source>
        <dbReference type="Proteomes" id="UP000271626"/>
    </source>
</evidence>
<organism evidence="1 2">
    <name type="scientific">Tsukamurella paurometabola</name>
    <name type="common">Corynebacterium paurometabolum</name>
    <dbReference type="NCBI Taxonomy" id="2061"/>
    <lineage>
        <taxon>Bacteria</taxon>
        <taxon>Bacillati</taxon>
        <taxon>Actinomycetota</taxon>
        <taxon>Actinomycetes</taxon>
        <taxon>Mycobacteriales</taxon>
        <taxon>Tsukamurellaceae</taxon>
        <taxon>Tsukamurella</taxon>
    </lineage>
</organism>
<dbReference type="Pfam" id="PF05133">
    <property type="entry name" value="SPP1_portal"/>
    <property type="match status" value="1"/>
</dbReference>
<dbReference type="InterPro" id="IPR021145">
    <property type="entry name" value="Portal_protein_SPP1_Gp6-like"/>
</dbReference>
<gene>
    <name evidence="1" type="ORF">NCTC10741_03181</name>
</gene>
<sequence length="443" mass="48157">MTDLTTLLQRIDNPLARFDRYDRYYAGNGPLAFISPESRAVLGDRLQRLNSNIPKLLVNNLTERLRVIGFTGADVWGEWLRNNLDQRSPIAHREALVLGAGYAIVWADVIGRPQVSIESARQIAVTTDPVTREIVAAVKRWEDGKRTHAVLYLEDRIEKYVANSTGATTAGFQKIDEYDNPLGVVPVVRLLNSDRVLDDEGRSEMDDVLDLSDALTKLLTDLMVASETGARPRRWATGLELDERPKVDADGEPVLDDGGQPVMEAVSPIAESDRLMVNEDPQGAFGQLPGADLGGYRNGIDVIMRQISAVSGLPEHALGIGGDNPTSADAIRASEAALTARAESKQALFGQSWEQVARLIVGVRDGADPRSVDVRVQWADPATRSEAQEADAVTKLFSVGLLPASYALKKLGYNDAEIEEIHAARARDNIANADVSKLFGGAA</sequence>
<proteinExistence type="predicted"/>